<gene>
    <name evidence="2" type="ORF">CK203_030186</name>
</gene>
<organism evidence="2 3">
    <name type="scientific">Vitis vinifera</name>
    <name type="common">Grape</name>
    <dbReference type="NCBI Taxonomy" id="29760"/>
    <lineage>
        <taxon>Eukaryota</taxon>
        <taxon>Viridiplantae</taxon>
        <taxon>Streptophyta</taxon>
        <taxon>Embryophyta</taxon>
        <taxon>Tracheophyta</taxon>
        <taxon>Spermatophyta</taxon>
        <taxon>Magnoliopsida</taxon>
        <taxon>eudicotyledons</taxon>
        <taxon>Gunneridae</taxon>
        <taxon>Pentapetalae</taxon>
        <taxon>rosids</taxon>
        <taxon>Vitales</taxon>
        <taxon>Vitaceae</taxon>
        <taxon>Viteae</taxon>
        <taxon>Vitis</taxon>
    </lineage>
</organism>
<reference evidence="2 3" key="1">
    <citation type="journal article" date="2018" name="PLoS Genet.">
        <title>Population sequencing reveals clonal diversity and ancestral inbreeding in the grapevine cultivar Chardonnay.</title>
        <authorList>
            <person name="Roach M.J."/>
            <person name="Johnson D.L."/>
            <person name="Bohlmann J."/>
            <person name="van Vuuren H.J."/>
            <person name="Jones S.J."/>
            <person name="Pretorius I.S."/>
            <person name="Schmidt S.A."/>
            <person name="Borneman A.R."/>
        </authorList>
    </citation>
    <scope>NUCLEOTIDE SEQUENCE [LARGE SCALE GENOMIC DNA]</scope>
    <source>
        <strain evidence="3">cv. Chardonnay</strain>
        <tissue evidence="2">Leaf</tissue>
    </source>
</reference>
<comment type="caution">
    <text evidence="2">The sequence shown here is derived from an EMBL/GenBank/DDBJ whole genome shotgun (WGS) entry which is preliminary data.</text>
</comment>
<feature type="compositionally biased region" description="Basic and acidic residues" evidence="1">
    <location>
        <begin position="18"/>
        <end position="30"/>
    </location>
</feature>
<dbReference type="EMBL" id="QGNW01000141">
    <property type="protein sequence ID" value="RVW91862.1"/>
    <property type="molecule type" value="Genomic_DNA"/>
</dbReference>
<protein>
    <submittedName>
        <fullName evidence="2">Uncharacterized protein</fullName>
    </submittedName>
</protein>
<feature type="region of interest" description="Disordered" evidence="1">
    <location>
        <begin position="58"/>
        <end position="79"/>
    </location>
</feature>
<dbReference type="Proteomes" id="UP000288805">
    <property type="component" value="Unassembled WGS sequence"/>
</dbReference>
<feature type="compositionally biased region" description="Polar residues" evidence="1">
    <location>
        <begin position="1"/>
        <end position="12"/>
    </location>
</feature>
<accession>A0A438I594</accession>
<evidence type="ECO:0000313" key="2">
    <source>
        <dbReference type="EMBL" id="RVW91862.1"/>
    </source>
</evidence>
<evidence type="ECO:0000313" key="3">
    <source>
        <dbReference type="Proteomes" id="UP000288805"/>
    </source>
</evidence>
<feature type="region of interest" description="Disordered" evidence="1">
    <location>
        <begin position="1"/>
        <end position="33"/>
    </location>
</feature>
<sequence>MSTPSRSRSSVMGSEDYSDWHENMERRQQESEQQVQALLHETRIIREENEVLRIQFPPNGHEVQTEERPPPTCYAPLDESSDSTYILAKRRPNRRSQLSDAMHTWRPDEMLSMPFNPYIINYEPPRGFMVPKFSTYDGTSNPFNHIMHYRQLMTLDIGNDALLCKVLPISLHDQSLS</sequence>
<dbReference type="AlphaFoldDB" id="A0A438I594"/>
<proteinExistence type="predicted"/>
<name>A0A438I594_VITVI</name>
<evidence type="ECO:0000256" key="1">
    <source>
        <dbReference type="SAM" id="MobiDB-lite"/>
    </source>
</evidence>